<evidence type="ECO:0000256" key="1">
    <source>
        <dbReference type="SAM" id="MobiDB-lite"/>
    </source>
</evidence>
<feature type="region of interest" description="Disordered" evidence="1">
    <location>
        <begin position="64"/>
        <end position="83"/>
    </location>
</feature>
<reference evidence="3" key="3">
    <citation type="submission" date="2014-09" db="EMBL/GenBank/DDBJ databases">
        <authorList>
            <person name="Magalhaes I.L.F."/>
            <person name="Oliveira U."/>
            <person name="Santos F.R."/>
            <person name="Vidigal T.H.D.A."/>
            <person name="Brescovit A.D."/>
            <person name="Santos A.J."/>
        </authorList>
    </citation>
    <scope>NUCLEOTIDE SEQUENCE</scope>
</reference>
<evidence type="ECO:0000313" key="2">
    <source>
        <dbReference type="EMBL" id="JAF97914.1"/>
    </source>
</evidence>
<accession>A0A0A9VZ74</accession>
<feature type="compositionally biased region" description="Basic residues" evidence="1">
    <location>
        <begin position="126"/>
        <end position="136"/>
    </location>
</feature>
<gene>
    <name evidence="2" type="primary">U31_0</name>
    <name evidence="2" type="ORF">CM83_99686</name>
</gene>
<dbReference type="EMBL" id="GBRD01004101">
    <property type="protein sequence ID" value="JAG61720.1"/>
    <property type="molecule type" value="Transcribed_RNA"/>
</dbReference>
<dbReference type="AlphaFoldDB" id="A0A0A9VZ74"/>
<organism evidence="2">
    <name type="scientific">Lygus hesperus</name>
    <name type="common">Western plant bug</name>
    <dbReference type="NCBI Taxonomy" id="30085"/>
    <lineage>
        <taxon>Eukaryota</taxon>
        <taxon>Metazoa</taxon>
        <taxon>Ecdysozoa</taxon>
        <taxon>Arthropoda</taxon>
        <taxon>Hexapoda</taxon>
        <taxon>Insecta</taxon>
        <taxon>Pterygota</taxon>
        <taxon>Neoptera</taxon>
        <taxon>Paraneoptera</taxon>
        <taxon>Hemiptera</taxon>
        <taxon>Heteroptera</taxon>
        <taxon>Panheteroptera</taxon>
        <taxon>Cimicomorpha</taxon>
        <taxon>Miridae</taxon>
        <taxon>Mirini</taxon>
        <taxon>Lygus</taxon>
    </lineage>
</organism>
<reference evidence="2" key="2">
    <citation type="submission" date="2014-07" db="EMBL/GenBank/DDBJ databases">
        <authorList>
            <person name="Hull J."/>
        </authorList>
    </citation>
    <scope>NUCLEOTIDE SEQUENCE</scope>
</reference>
<proteinExistence type="predicted"/>
<sequence length="290" mass="33198">MAYIQDISLLMRELLKVPKDYTPTAVEISKYIKSRYNNDTDIGKRPMGARGFSSGPRGVVTKTMDAPPMRINAPPQPQKPPRLEAKQRVCGRNLSYSINPPKTYKKESTKKTENTLLNLDEVKTAHKTSHQNRGYHQKQAVDAKKPKRPQTAPATRVVEHRVPTGQHRSFWNWQTAKSHIRRAVSEIVTAPAAKTKLSALADQHRLDPNLEVALERQRKEMLKQMLEPGADRVGPVRTREVIQKLLEDNKLEVQRREIAKLTELARSKVLEARKAAYEKNIRKREMEYAS</sequence>
<reference evidence="2" key="1">
    <citation type="journal article" date="2014" name="PLoS ONE">
        <title>Transcriptome-Based Identification of ABC Transporters in the Western Tarnished Plant Bug Lygus hesperus.</title>
        <authorList>
            <person name="Hull J.J."/>
            <person name="Chaney K."/>
            <person name="Geib S.M."/>
            <person name="Fabrick J.A."/>
            <person name="Brent C.S."/>
            <person name="Walsh D."/>
            <person name="Lavine L.C."/>
        </authorList>
    </citation>
    <scope>NUCLEOTIDE SEQUENCE</scope>
</reference>
<protein>
    <submittedName>
        <fullName evidence="2">Large tegument protein</fullName>
    </submittedName>
</protein>
<name>A0A0A9VZ74_LYGHE</name>
<dbReference type="EMBL" id="GBHO01045689">
    <property type="protein sequence ID" value="JAF97914.1"/>
    <property type="molecule type" value="Transcribed_RNA"/>
</dbReference>
<evidence type="ECO:0000313" key="3">
    <source>
        <dbReference type="EMBL" id="JAG61720.1"/>
    </source>
</evidence>
<feature type="region of interest" description="Disordered" evidence="1">
    <location>
        <begin position="126"/>
        <end position="155"/>
    </location>
</feature>